<dbReference type="SUPFAM" id="SSF102712">
    <property type="entry name" value="JAB1/MPN domain"/>
    <property type="match status" value="1"/>
</dbReference>
<keyword evidence="5" id="KW-0482">Metalloprotease</keyword>
<name>Q2YAE7_NITMU</name>
<dbReference type="HOGENOM" id="CLU_116765_1_0_4"/>
<protein>
    <submittedName>
        <fullName evidence="7">Mov34/MPN/PAD-1</fullName>
    </submittedName>
</protein>
<evidence type="ECO:0000256" key="4">
    <source>
        <dbReference type="ARBA" id="ARBA00022833"/>
    </source>
</evidence>
<keyword evidence="8" id="KW-1185">Reference proteome</keyword>
<dbReference type="GO" id="GO:0008270">
    <property type="term" value="F:zinc ion binding"/>
    <property type="evidence" value="ECO:0007669"/>
    <property type="project" value="TreeGrafter"/>
</dbReference>
<evidence type="ECO:0000256" key="1">
    <source>
        <dbReference type="ARBA" id="ARBA00022670"/>
    </source>
</evidence>
<evidence type="ECO:0000256" key="2">
    <source>
        <dbReference type="ARBA" id="ARBA00022723"/>
    </source>
</evidence>
<evidence type="ECO:0000259" key="6">
    <source>
        <dbReference type="PROSITE" id="PS50249"/>
    </source>
</evidence>
<dbReference type="Gene3D" id="3.40.140.10">
    <property type="entry name" value="Cytidine Deaminase, domain 2"/>
    <property type="match status" value="1"/>
</dbReference>
<gene>
    <name evidence="7" type="ordered locus">Nmul_A0971</name>
</gene>
<sequence>MSTSWRIRIMLTIHAKLVEAMLAQAHKDHPFEICGVIAGPEKSNLPLRLIPMRNAAQSETFFKFDPQEQLQVWREMEARGEEPIVIYHSHTHTPAYPSRTDVQYASQPQSHYVIVPTDPAYGEEIRSFRILDGMVTEERIRMINSYKAEWELSMEAMVA</sequence>
<keyword evidence="2" id="KW-0479">Metal-binding</keyword>
<evidence type="ECO:0000256" key="5">
    <source>
        <dbReference type="ARBA" id="ARBA00023049"/>
    </source>
</evidence>
<keyword evidence="1" id="KW-0645">Protease</keyword>
<dbReference type="STRING" id="323848.Nmul_A0971"/>
<feature type="domain" description="MPN" evidence="6">
    <location>
        <begin position="11"/>
        <end position="134"/>
    </location>
</feature>
<dbReference type="InterPro" id="IPR028090">
    <property type="entry name" value="JAB_dom_prok"/>
</dbReference>
<dbReference type="eggNOG" id="COG1310">
    <property type="taxonomic scope" value="Bacteria"/>
</dbReference>
<dbReference type="PROSITE" id="PS50249">
    <property type="entry name" value="MPN"/>
    <property type="match status" value="1"/>
</dbReference>
<dbReference type="GO" id="GO:0006508">
    <property type="term" value="P:proteolysis"/>
    <property type="evidence" value="ECO:0007669"/>
    <property type="project" value="UniProtKB-KW"/>
</dbReference>
<dbReference type="CDD" id="cd08070">
    <property type="entry name" value="MPN_like"/>
    <property type="match status" value="1"/>
</dbReference>
<proteinExistence type="predicted"/>
<dbReference type="KEGG" id="nmu:Nmul_A0971"/>
<organism evidence="7 8">
    <name type="scientific">Nitrosospira multiformis (strain ATCC 25196 / NCIMB 11849 / C 71)</name>
    <dbReference type="NCBI Taxonomy" id="323848"/>
    <lineage>
        <taxon>Bacteria</taxon>
        <taxon>Pseudomonadati</taxon>
        <taxon>Pseudomonadota</taxon>
        <taxon>Betaproteobacteria</taxon>
        <taxon>Nitrosomonadales</taxon>
        <taxon>Nitrosomonadaceae</taxon>
        <taxon>Nitrosospira</taxon>
    </lineage>
</organism>
<keyword evidence="4" id="KW-0862">Zinc</keyword>
<reference evidence="8" key="1">
    <citation type="submission" date="2005-08" db="EMBL/GenBank/DDBJ databases">
        <title>Complete sequence of chromosome 1 of Nitrosospira multiformis ATCC 25196.</title>
        <authorList>
            <person name="Copeland A."/>
            <person name="Lucas S."/>
            <person name="Lapidus A."/>
            <person name="Barry K."/>
            <person name="Detter J.C."/>
            <person name="Glavina T."/>
            <person name="Hammon N."/>
            <person name="Israni S."/>
            <person name="Pitluck S."/>
            <person name="Chain P."/>
            <person name="Malfatti S."/>
            <person name="Shin M."/>
            <person name="Vergez L."/>
            <person name="Schmutz J."/>
            <person name="Larimer F."/>
            <person name="Land M."/>
            <person name="Hauser L."/>
            <person name="Kyrpides N."/>
            <person name="Lykidis A."/>
            <person name="Richardson P."/>
        </authorList>
    </citation>
    <scope>NUCLEOTIDE SEQUENCE [LARGE SCALE GENOMIC DNA]</scope>
    <source>
        <strain evidence="8">ATCC 25196 / NCIMB 11849 / C 71</strain>
    </source>
</reference>
<accession>Q2YAE7</accession>
<evidence type="ECO:0000313" key="7">
    <source>
        <dbReference type="EMBL" id="ABB74274.1"/>
    </source>
</evidence>
<dbReference type="InterPro" id="IPR000555">
    <property type="entry name" value="JAMM/MPN+_dom"/>
</dbReference>
<dbReference type="PANTHER" id="PTHR34858:SF1">
    <property type="entry name" value="CYSO-CYSTEINE PEPTIDASE"/>
    <property type="match status" value="1"/>
</dbReference>
<dbReference type="Pfam" id="PF14464">
    <property type="entry name" value="Prok-JAB"/>
    <property type="match status" value="1"/>
</dbReference>
<dbReference type="InterPro" id="IPR051929">
    <property type="entry name" value="VirAsm_ModProt"/>
</dbReference>
<dbReference type="InterPro" id="IPR037518">
    <property type="entry name" value="MPN"/>
</dbReference>
<reference evidence="7 8" key="2">
    <citation type="journal article" date="2008" name="Appl. Environ. Microbiol.">
        <title>Complete genome sequence of Nitrosospira multiformis, an ammonia-oxidizing bacterium from the soil environment.</title>
        <authorList>
            <person name="Norton J.M."/>
            <person name="Klotz M.G."/>
            <person name="Stein L.Y."/>
            <person name="Arp D.J."/>
            <person name="Bottomley P.J."/>
            <person name="Chain P.S."/>
            <person name="Hauser L.J."/>
            <person name="Land M.L."/>
            <person name="Larimer F.W."/>
            <person name="Shin M.W."/>
            <person name="Starkenburg S.R."/>
        </authorList>
    </citation>
    <scope>NUCLEOTIDE SEQUENCE [LARGE SCALE GENOMIC DNA]</scope>
    <source>
        <strain evidence="8">ATCC 25196 / NCIMB 11849 / C 71</strain>
    </source>
</reference>
<dbReference type="Proteomes" id="UP000002718">
    <property type="component" value="Chromosome"/>
</dbReference>
<evidence type="ECO:0000256" key="3">
    <source>
        <dbReference type="ARBA" id="ARBA00022801"/>
    </source>
</evidence>
<dbReference type="PANTHER" id="PTHR34858">
    <property type="entry name" value="CYSO-CYSTEINE PEPTIDASE"/>
    <property type="match status" value="1"/>
</dbReference>
<dbReference type="MEROPS" id="M67.009"/>
<dbReference type="EMBL" id="CP000103">
    <property type="protein sequence ID" value="ABB74274.1"/>
    <property type="molecule type" value="Genomic_DNA"/>
</dbReference>
<evidence type="ECO:0000313" key="8">
    <source>
        <dbReference type="Proteomes" id="UP000002718"/>
    </source>
</evidence>
<dbReference type="AlphaFoldDB" id="Q2YAE7"/>
<dbReference type="SMART" id="SM00232">
    <property type="entry name" value="JAB_MPN"/>
    <property type="match status" value="1"/>
</dbReference>
<keyword evidence="3" id="KW-0378">Hydrolase</keyword>
<dbReference type="GO" id="GO:0008235">
    <property type="term" value="F:metalloexopeptidase activity"/>
    <property type="evidence" value="ECO:0007669"/>
    <property type="project" value="TreeGrafter"/>
</dbReference>